<dbReference type="GO" id="GO:0071944">
    <property type="term" value="C:cell periphery"/>
    <property type="evidence" value="ECO:0007669"/>
    <property type="project" value="TreeGrafter"/>
</dbReference>
<feature type="transmembrane region" description="Helical" evidence="7">
    <location>
        <begin position="158"/>
        <end position="181"/>
    </location>
</feature>
<proteinExistence type="predicted"/>
<dbReference type="EC" id="2.4.1.16" evidence="2"/>
<evidence type="ECO:0000256" key="7">
    <source>
        <dbReference type="SAM" id="Phobius"/>
    </source>
</evidence>
<evidence type="ECO:0000256" key="1">
    <source>
        <dbReference type="ARBA" id="ARBA00004141"/>
    </source>
</evidence>
<dbReference type="GO" id="GO:0016020">
    <property type="term" value="C:membrane"/>
    <property type="evidence" value="ECO:0007669"/>
    <property type="project" value="UniProtKB-SubCell"/>
</dbReference>
<evidence type="ECO:0000256" key="6">
    <source>
        <dbReference type="ARBA" id="ARBA00023136"/>
    </source>
</evidence>
<feature type="transmembrane region" description="Helical" evidence="7">
    <location>
        <begin position="267"/>
        <end position="289"/>
    </location>
</feature>
<feature type="transmembrane region" description="Helical" evidence="7">
    <location>
        <begin position="698"/>
        <end position="723"/>
    </location>
</feature>
<dbReference type="InterPro" id="IPR029044">
    <property type="entry name" value="Nucleotide-diphossugar_trans"/>
</dbReference>
<evidence type="ECO:0000313" key="9">
    <source>
        <dbReference type="Proteomes" id="UP000264800"/>
    </source>
</evidence>
<feature type="transmembrane region" description="Helical" evidence="7">
    <location>
        <begin position="729"/>
        <end position="748"/>
    </location>
</feature>
<dbReference type="GO" id="GO:0004100">
    <property type="term" value="F:chitin synthase activity"/>
    <property type="evidence" value="ECO:0007669"/>
    <property type="project" value="UniProtKB-EC"/>
</dbReference>
<feature type="transmembrane region" description="Helical" evidence="7">
    <location>
        <begin position="6"/>
        <end position="25"/>
    </location>
</feature>
<feature type="transmembrane region" description="Helical" evidence="7">
    <location>
        <begin position="789"/>
        <end position="810"/>
    </location>
</feature>
<dbReference type="STRING" id="37003.ENSKMAP00000026491"/>
<feature type="transmembrane region" description="Helical" evidence="7">
    <location>
        <begin position="193"/>
        <end position="213"/>
    </location>
</feature>
<keyword evidence="4 7" id="KW-0812">Transmembrane</keyword>
<dbReference type="Ensembl" id="ENSKMAT00000026829.1">
    <property type="protein sequence ID" value="ENSKMAP00000026491.1"/>
    <property type="gene ID" value="ENSKMAG00000019658.1"/>
</dbReference>
<evidence type="ECO:0000256" key="5">
    <source>
        <dbReference type="ARBA" id="ARBA00022989"/>
    </source>
</evidence>
<dbReference type="GO" id="GO:0006031">
    <property type="term" value="P:chitin biosynthetic process"/>
    <property type="evidence" value="ECO:0007669"/>
    <property type="project" value="TreeGrafter"/>
</dbReference>
<accession>A0A3Q3BBE7</accession>
<evidence type="ECO:0000313" key="8">
    <source>
        <dbReference type="Ensembl" id="ENSKMAP00000026491.1"/>
    </source>
</evidence>
<organism evidence="8 9">
    <name type="scientific">Kryptolebias marmoratus</name>
    <name type="common">Mangrove killifish</name>
    <name type="synonym">Rivulus marmoratus</name>
    <dbReference type="NCBI Taxonomy" id="37003"/>
    <lineage>
        <taxon>Eukaryota</taxon>
        <taxon>Metazoa</taxon>
        <taxon>Chordata</taxon>
        <taxon>Craniata</taxon>
        <taxon>Vertebrata</taxon>
        <taxon>Euteleostomi</taxon>
        <taxon>Actinopterygii</taxon>
        <taxon>Neopterygii</taxon>
        <taxon>Teleostei</taxon>
        <taxon>Neoteleostei</taxon>
        <taxon>Acanthomorphata</taxon>
        <taxon>Ovalentaria</taxon>
        <taxon>Atherinomorphae</taxon>
        <taxon>Cyprinodontiformes</taxon>
        <taxon>Rivulidae</taxon>
        <taxon>Kryptolebias</taxon>
    </lineage>
</organism>
<feature type="transmembrane region" description="Helical" evidence="7">
    <location>
        <begin position="760"/>
        <end position="783"/>
    </location>
</feature>
<evidence type="ECO:0000256" key="3">
    <source>
        <dbReference type="ARBA" id="ARBA00022676"/>
    </source>
</evidence>
<comment type="subcellular location">
    <subcellularLocation>
        <location evidence="1">Membrane</location>
        <topology evidence="1">Multi-pass membrane protein</topology>
    </subcellularLocation>
</comment>
<feature type="transmembrane region" description="Helical" evidence="7">
    <location>
        <begin position="980"/>
        <end position="1000"/>
    </location>
</feature>
<dbReference type="Pfam" id="PF03142">
    <property type="entry name" value="Chitin_synth_2"/>
    <property type="match status" value="1"/>
</dbReference>
<keyword evidence="3" id="KW-0808">Transferase</keyword>
<dbReference type="OMA" id="AQHYIQY"/>
<keyword evidence="6 7" id="KW-0472">Membrane</keyword>
<dbReference type="GeneTree" id="ENSGT00530000064569"/>
<dbReference type="InterPro" id="IPR004835">
    <property type="entry name" value="Chitin_synth"/>
</dbReference>
<keyword evidence="5 7" id="KW-1133">Transmembrane helix</keyword>
<protein>
    <recommendedName>
        <fullName evidence="2">chitin synthase</fullName>
        <ecNumber evidence="2">2.4.1.16</ecNumber>
    </recommendedName>
</protein>
<feature type="transmembrane region" description="Helical" evidence="7">
    <location>
        <begin position="932"/>
        <end position="950"/>
    </location>
</feature>
<feature type="transmembrane region" description="Helical" evidence="7">
    <location>
        <begin position="37"/>
        <end position="61"/>
    </location>
</feature>
<dbReference type="PANTHER" id="PTHR22914:SF42">
    <property type="entry name" value="CHITIN SYNTHASE"/>
    <property type="match status" value="1"/>
</dbReference>
<keyword evidence="9" id="KW-1185">Reference proteome</keyword>
<evidence type="ECO:0000256" key="2">
    <source>
        <dbReference type="ARBA" id="ARBA00012543"/>
    </source>
</evidence>
<feature type="transmembrane region" description="Helical" evidence="7">
    <location>
        <begin position="67"/>
        <end position="88"/>
    </location>
</feature>
<evidence type="ECO:0000256" key="4">
    <source>
        <dbReference type="ARBA" id="ARBA00022692"/>
    </source>
</evidence>
<keyword evidence="3" id="KW-0328">Glycosyltransferase</keyword>
<dbReference type="AlphaFoldDB" id="A0A3Q3BBE7"/>
<reference evidence="8" key="2">
    <citation type="submission" date="2025-09" db="UniProtKB">
        <authorList>
            <consortium name="Ensembl"/>
        </authorList>
    </citation>
    <scope>IDENTIFICATION</scope>
</reference>
<feature type="transmembrane region" description="Helical" evidence="7">
    <location>
        <begin position="817"/>
        <end position="841"/>
    </location>
</feature>
<dbReference type="PANTHER" id="PTHR22914">
    <property type="entry name" value="CHITIN SYNTHASE"/>
    <property type="match status" value="1"/>
</dbReference>
<feature type="transmembrane region" description="Helical" evidence="7">
    <location>
        <begin position="117"/>
        <end position="138"/>
    </location>
</feature>
<dbReference type="SUPFAM" id="SSF53448">
    <property type="entry name" value="Nucleotide-diphospho-sugar transferases"/>
    <property type="match status" value="1"/>
</dbReference>
<name>A0A3Q3BBE7_KRYMA</name>
<dbReference type="Proteomes" id="UP000264800">
    <property type="component" value="Unplaced"/>
</dbReference>
<sequence length="1026" mass="118415">MPHLDIITNVTVLNSVAVLSVLLQVVTQCIAKKGNSFLIPSIITFIIIFVGYSSLLVLSIMKDPKDVNMALWVGLAVGGSILASFSWLQNYFKLICENNSSIFLKGLLKDMTKCQNILHIMSSFLRIVVTTCVLGACIPLTKTNWDIVSSIPGQEKRIILILIGVQLISSALCHWFALAACKIQAIRRCFISVLYMASMAVMALFIIPVIFYYQDYRINLDTTEHINFTSYCNTLVDERNPSLSGNMLLQLVLDVTRTLCYLDMSNIGLMTGVVPWWITFGLATFYVWYFKTHCIHLTQNQFMKSLYDGVFIEQSLLLNTQFDIHTNDRMHHFRENATTAMVYLCSTMWHETDDEMKDNVISMFRLDRYRPKTEPKFEDFTCEAHIYFDDAFENAEGKQGRHLNKYAKNLMKIISEVYGTFINTDDTFPGNQEQIPDWKILKTPYGGRLVVTMPHGNDIVVHFKDKDLIRNKKIWTLVMYLYYLLDWKLMTKNNKNLQEGQNEKDIATQIQEKKKNTYLLALDGDTSLQPTDLKILIDHLKMYPRVGSVSGRVHPTGTGPVVWFQKFEYAINNWMLKSAEHVFGSLLCSPGSCSLFRAEALMDDNVMEKLPTKSTEPKHYILCDQGEDRFLTSLLLKQGWTVEYIDASNSYSTVPQNLKELYNQRRRWVPTIVMNTVDLIFCNNSATMRKSSMSRLYILYHWLALFVYIVTPATASFCVAGVLSFLFNIHFAVALVIAVIPPAVYVGLCFKLKEDTQITIAAVLSTFYAFLMLVLIMTAIGSMVKGQTILTPSSIFVVPVFINFFIIAIMHPKELSVLFYALFYIIYLPSAEILLFIYTMVNMNCIYWGTRETKPDDGTSDPAMIQPPPKPQCWIRQLQNMSREIQLQEDCLSEEEENYWKELQDKYLQPFQADKETDEKRLKDLREFRNKVCFWFFFGNVLWLFLIFNIKTFKIFPSLINIDINLEETGEIIQAEFLDFMFYLGPGLIFLLQFMGLLFYRVHTIIDYIASLDTEPEEQIWKKKQS</sequence>
<reference evidence="8" key="1">
    <citation type="submission" date="2025-08" db="UniProtKB">
        <authorList>
            <consortium name="Ensembl"/>
        </authorList>
    </citation>
    <scope>IDENTIFICATION</scope>
</reference>